<evidence type="ECO:0000313" key="9">
    <source>
        <dbReference type="Proteomes" id="UP000002012"/>
    </source>
</evidence>
<dbReference type="eggNOG" id="COG0398">
    <property type="taxonomic scope" value="Bacteria"/>
</dbReference>
<keyword evidence="3 6" id="KW-0812">Transmembrane</keyword>
<comment type="subcellular location">
    <subcellularLocation>
        <location evidence="1 6">Cell membrane</location>
        <topology evidence="1 6">Multi-pass membrane protein</topology>
    </subcellularLocation>
</comment>
<dbReference type="GO" id="GO:0005886">
    <property type="term" value="C:plasma membrane"/>
    <property type="evidence" value="ECO:0007669"/>
    <property type="project" value="UniProtKB-SubCell"/>
</dbReference>
<dbReference type="InterPro" id="IPR015414">
    <property type="entry name" value="TMEM64"/>
</dbReference>
<evidence type="ECO:0000256" key="6">
    <source>
        <dbReference type="RuleBase" id="RU366058"/>
    </source>
</evidence>
<dbReference type="KEGG" id="dap:Dacet_1397"/>
<feature type="transmembrane region" description="Helical" evidence="6">
    <location>
        <begin position="48"/>
        <end position="66"/>
    </location>
</feature>
<feature type="transmembrane region" description="Helical" evidence="6">
    <location>
        <begin position="194"/>
        <end position="216"/>
    </location>
</feature>
<proteinExistence type="inferred from homology"/>
<dbReference type="STRING" id="522772.Dacet_1397"/>
<dbReference type="Pfam" id="PF09335">
    <property type="entry name" value="VTT_dom"/>
    <property type="match status" value="1"/>
</dbReference>
<dbReference type="PaxDb" id="522772-Dacet_1397"/>
<keyword evidence="2 6" id="KW-1003">Cell membrane</keyword>
<evidence type="ECO:0000256" key="1">
    <source>
        <dbReference type="ARBA" id="ARBA00004651"/>
    </source>
</evidence>
<evidence type="ECO:0000256" key="4">
    <source>
        <dbReference type="ARBA" id="ARBA00022989"/>
    </source>
</evidence>
<feature type="transmembrane region" description="Helical" evidence="6">
    <location>
        <begin position="132"/>
        <end position="153"/>
    </location>
</feature>
<dbReference type="OrthoDB" id="9779114at2"/>
<evidence type="ECO:0000256" key="2">
    <source>
        <dbReference type="ARBA" id="ARBA00022475"/>
    </source>
</evidence>
<evidence type="ECO:0000313" key="8">
    <source>
        <dbReference type="EMBL" id="ADD68167.1"/>
    </source>
</evidence>
<keyword evidence="9" id="KW-1185">Reference proteome</keyword>
<dbReference type="FunCoup" id="D4H818">
    <property type="interactions" value="149"/>
</dbReference>
<dbReference type="EMBL" id="CP001968">
    <property type="protein sequence ID" value="ADD68167.1"/>
    <property type="molecule type" value="Genomic_DNA"/>
</dbReference>
<sequence precursor="true">MIKKLIVLVIIIAAALWLRQSEYAELLTLEALKANGDALRIYVADHYISSVGLYVVIYMVVAGLNIPGAVILSIGGGYVFGAIAGTVFAVTSATLGAGIGFLTARYIMGSSLNVKYAKQLQRLNRELETNGYLYMLTLRLIPAFPYFLINILAGLTKLRFGTFIWTSYIGMIPGGFVFVYAGSRLNNISSLSDIFSPEMLSAFVLLGALMLIPVAYKKIKRR</sequence>
<feature type="transmembrane region" description="Helical" evidence="6">
    <location>
        <begin position="78"/>
        <end position="102"/>
    </location>
</feature>
<dbReference type="Proteomes" id="UP000002012">
    <property type="component" value="Chromosome"/>
</dbReference>
<dbReference type="AlphaFoldDB" id="D4H818"/>
<gene>
    <name evidence="8" type="ordered locus">Dacet_1397</name>
</gene>
<dbReference type="HOGENOM" id="CLU_038944_7_0_0"/>
<evidence type="ECO:0000256" key="3">
    <source>
        <dbReference type="ARBA" id="ARBA00022692"/>
    </source>
</evidence>
<keyword evidence="4 6" id="KW-1133">Transmembrane helix</keyword>
<dbReference type="PANTHER" id="PTHR12677:SF59">
    <property type="entry name" value="GOLGI APPARATUS MEMBRANE PROTEIN TVP38-RELATED"/>
    <property type="match status" value="1"/>
</dbReference>
<dbReference type="PANTHER" id="PTHR12677">
    <property type="entry name" value="GOLGI APPARATUS MEMBRANE PROTEIN TVP38-RELATED"/>
    <property type="match status" value="1"/>
</dbReference>
<evidence type="ECO:0000259" key="7">
    <source>
        <dbReference type="Pfam" id="PF09335"/>
    </source>
</evidence>
<keyword evidence="5 6" id="KW-0472">Membrane</keyword>
<name>D4H818_DENA2</name>
<dbReference type="RefSeq" id="WP_013010688.1">
    <property type="nucleotide sequence ID" value="NC_013943.1"/>
</dbReference>
<reference evidence="8 9" key="1">
    <citation type="journal article" date="2010" name="Stand. Genomic Sci.">
        <title>Complete genome sequence of Denitrovibrio acetiphilus type strain (N2460).</title>
        <authorList>
            <person name="Kiss H."/>
            <person name="Lang E."/>
            <person name="Lapidus A."/>
            <person name="Copeland A."/>
            <person name="Nolan M."/>
            <person name="Glavina Del Rio T."/>
            <person name="Chen F."/>
            <person name="Lucas S."/>
            <person name="Tice H."/>
            <person name="Cheng J.F."/>
            <person name="Han C."/>
            <person name="Goodwin L."/>
            <person name="Pitluck S."/>
            <person name="Liolios K."/>
            <person name="Pati A."/>
            <person name="Ivanova N."/>
            <person name="Mavromatis K."/>
            <person name="Chen A."/>
            <person name="Palaniappan K."/>
            <person name="Land M."/>
            <person name="Hauser L."/>
            <person name="Chang Y.J."/>
            <person name="Jeffries C.D."/>
            <person name="Detter J.C."/>
            <person name="Brettin T."/>
            <person name="Spring S."/>
            <person name="Rohde M."/>
            <person name="Goker M."/>
            <person name="Woyke T."/>
            <person name="Bristow J."/>
            <person name="Eisen J.A."/>
            <person name="Markowitz V."/>
            <person name="Hugenholtz P."/>
            <person name="Kyrpides N.C."/>
            <person name="Klenk H.P."/>
        </authorList>
    </citation>
    <scope>NUCLEOTIDE SEQUENCE [LARGE SCALE GENOMIC DNA]</scope>
    <source>
        <strain evidence="9">DSM 12809 / NBRC 114555 / N2460</strain>
    </source>
</reference>
<organism evidence="8 9">
    <name type="scientific">Denitrovibrio acetiphilus (strain DSM 12809 / NBRC 114555 / N2460)</name>
    <dbReference type="NCBI Taxonomy" id="522772"/>
    <lineage>
        <taxon>Bacteria</taxon>
        <taxon>Pseudomonadati</taxon>
        <taxon>Deferribacterota</taxon>
        <taxon>Deferribacteres</taxon>
        <taxon>Deferribacterales</taxon>
        <taxon>Geovibrionaceae</taxon>
        <taxon>Denitrovibrio</taxon>
    </lineage>
</organism>
<evidence type="ECO:0000256" key="5">
    <source>
        <dbReference type="ARBA" id="ARBA00023136"/>
    </source>
</evidence>
<protein>
    <recommendedName>
        <fullName evidence="6">TVP38/TMEM64 family membrane protein</fullName>
    </recommendedName>
</protein>
<dbReference type="InterPro" id="IPR032816">
    <property type="entry name" value="VTT_dom"/>
</dbReference>
<dbReference type="InParanoid" id="D4H818"/>
<accession>D4H818</accession>
<feature type="transmembrane region" description="Helical" evidence="6">
    <location>
        <begin position="160"/>
        <end position="182"/>
    </location>
</feature>
<comment type="similarity">
    <text evidence="6">Belongs to the TVP38/TMEM64 family.</text>
</comment>
<feature type="domain" description="VTT" evidence="7">
    <location>
        <begin position="66"/>
        <end position="183"/>
    </location>
</feature>